<sequence>MSTESKEAIFRSADMLLVQFYIASEISRDCVSVLGQLGNVQFRDMNQHVNAFQRSFVKEIRRLDNTQRQLRYLDSVIKKQEVHVPVVSWDHLVVPSGKYTADPSRGPSKSQIDDLVEVVDHYEQNIRHMDENYEQLVNSSASLLEHRLVLQGTRRFFDNRLSLELADDNSPLSHLHEPEDETDQLLLDDQLLENGQHGQAAELNIMGSTMNFICGTIESSKFLTLQRILWRVLRGNLYINHVPIEEPILDPKTNQHKNKYVFLIFTHGETLVSRCKKIVESLDGTLYSVDRDYEVFSSQINEINTKIRDLNEVTEHTRDRLLLELKEVAADIERWKIEIAKEKSIYSVLNLFNYDQTRRCLIAEGWIPADDLGLIKSCLREVTETSGTDINSVVNVINTNKTPPTFHRTNKFTEAFQSIIDAYGIATYQEVNPGLAAVVTFPFMFAIMFGDVGHGIILFLAALMLVLNERKIGAMKNRDEIFDMAYTGRYILVLMGVFSIYTGFLYNDVFSKSMTLFKSGWKWPDTWKEGDTITGTQRGVYPIGLDPAWHGTENNLLFTNSYKMKLSILMGFAHMSYSFYFSLVNYKFFNSRVDVIGNFVPGLLFMQSIFGYLSLTIIYKWCVDWIKIGKAPPSLLNMLINMFLSPGTIEDQLYPGQGFVQVVLVLIALVCVPWLLLYKPLTLKRMNAQSVELGYTDLHEYNQAVQLSANEEVSSTQSHDSSLGEDFFLIDDSDEPEEHFEFGDVMIHQVIHTIEFCLNCVSHTASYLRLWALSLAHNQLSAVLWDMTISNSFVSYKEKGFAGCVMVFLLFGMWFVLTVCILVVMEGTSAMLHSLRLHWVEAMSKFFEGEGYAYTPFSFYKILTQPEAV</sequence>
<keyword evidence="12" id="KW-1185">Reference proteome</keyword>
<keyword evidence="7 9" id="KW-0406">Ion transport</keyword>
<dbReference type="AlphaFoldDB" id="A0A9P8T991"/>
<keyword evidence="5 9" id="KW-0375">Hydrogen ion transport</keyword>
<keyword evidence="4 9" id="KW-0812">Transmembrane</keyword>
<evidence type="ECO:0000256" key="3">
    <source>
        <dbReference type="ARBA" id="ARBA00022448"/>
    </source>
</evidence>
<dbReference type="PANTHER" id="PTHR11629">
    <property type="entry name" value="VACUOLAR PROTON ATPASES"/>
    <property type="match status" value="1"/>
</dbReference>
<dbReference type="InterPro" id="IPR002490">
    <property type="entry name" value="V-ATPase_116kDa_su"/>
</dbReference>
<feature type="transmembrane region" description="Helical" evidence="9">
    <location>
        <begin position="800"/>
        <end position="825"/>
    </location>
</feature>
<evidence type="ECO:0000256" key="1">
    <source>
        <dbReference type="ARBA" id="ARBA00004141"/>
    </source>
</evidence>
<keyword evidence="10" id="KW-0175">Coiled coil</keyword>
<organism evidence="11 12">
    <name type="scientific">Ogataea polymorpha</name>
    <dbReference type="NCBI Taxonomy" id="460523"/>
    <lineage>
        <taxon>Eukaryota</taxon>
        <taxon>Fungi</taxon>
        <taxon>Dikarya</taxon>
        <taxon>Ascomycota</taxon>
        <taxon>Saccharomycotina</taxon>
        <taxon>Pichiomycetes</taxon>
        <taxon>Pichiales</taxon>
        <taxon>Pichiaceae</taxon>
        <taxon>Ogataea</taxon>
    </lineage>
</organism>
<reference evidence="11" key="2">
    <citation type="submission" date="2021-01" db="EMBL/GenBank/DDBJ databases">
        <authorList>
            <person name="Schikora-Tamarit M.A."/>
        </authorList>
    </citation>
    <scope>NUCLEOTIDE SEQUENCE</scope>
    <source>
        <strain evidence="11">NCAIM Y.01608</strain>
    </source>
</reference>
<dbReference type="PIRSF" id="PIRSF001293">
    <property type="entry name" value="ATP6V0A1"/>
    <property type="match status" value="1"/>
</dbReference>
<evidence type="ECO:0000256" key="8">
    <source>
        <dbReference type="ARBA" id="ARBA00023136"/>
    </source>
</evidence>
<comment type="caution">
    <text evidence="11">The sequence shown here is derived from an EMBL/GenBank/DDBJ whole genome shotgun (WGS) entry which is preliminary data.</text>
</comment>
<keyword evidence="8 9" id="KW-0472">Membrane</keyword>
<keyword evidence="3 9" id="KW-0813">Transport</keyword>
<protein>
    <recommendedName>
        <fullName evidence="9">V-type proton ATPase subunit a</fullName>
    </recommendedName>
</protein>
<gene>
    <name evidence="11" type="ORF">OGATHE_002838</name>
</gene>
<evidence type="ECO:0000256" key="5">
    <source>
        <dbReference type="ARBA" id="ARBA00022781"/>
    </source>
</evidence>
<comment type="subcellular location">
    <subcellularLocation>
        <location evidence="1">Membrane</location>
        <topology evidence="1">Multi-pass membrane protein</topology>
    </subcellularLocation>
</comment>
<feature type="transmembrane region" description="Helical" evidence="9">
    <location>
        <begin position="488"/>
        <end position="506"/>
    </location>
</feature>
<dbReference type="PANTHER" id="PTHR11629:SF59">
    <property type="entry name" value="V-TYPE PROTON ATPASE SUBUNIT A, GOLGI ISOFORM"/>
    <property type="match status" value="1"/>
</dbReference>
<evidence type="ECO:0000256" key="6">
    <source>
        <dbReference type="ARBA" id="ARBA00022989"/>
    </source>
</evidence>
<feature type="transmembrane region" description="Helical" evidence="9">
    <location>
        <begin position="443"/>
        <end position="467"/>
    </location>
</feature>
<dbReference type="EMBL" id="JAEUBD010000983">
    <property type="protein sequence ID" value="KAH3670025.1"/>
    <property type="molecule type" value="Genomic_DNA"/>
</dbReference>
<accession>A0A9P8T991</accession>
<dbReference type="GO" id="GO:0007035">
    <property type="term" value="P:vacuolar acidification"/>
    <property type="evidence" value="ECO:0007669"/>
    <property type="project" value="TreeGrafter"/>
</dbReference>
<evidence type="ECO:0000313" key="12">
    <source>
        <dbReference type="Proteomes" id="UP000788993"/>
    </source>
</evidence>
<evidence type="ECO:0000256" key="10">
    <source>
        <dbReference type="SAM" id="Coils"/>
    </source>
</evidence>
<reference evidence="11" key="1">
    <citation type="journal article" date="2021" name="Open Biol.">
        <title>Shared evolutionary footprints suggest mitochondrial oxidative damage underlies multiple complex I losses in fungi.</title>
        <authorList>
            <person name="Schikora-Tamarit M.A."/>
            <person name="Marcet-Houben M."/>
            <person name="Nosek J."/>
            <person name="Gabaldon T."/>
        </authorList>
    </citation>
    <scope>NUCLEOTIDE SEQUENCE</scope>
    <source>
        <strain evidence="11">NCAIM Y.01608</strain>
    </source>
</reference>
<evidence type="ECO:0000256" key="7">
    <source>
        <dbReference type="ARBA" id="ARBA00023065"/>
    </source>
</evidence>
<name>A0A9P8T991_9ASCO</name>
<evidence type="ECO:0000256" key="2">
    <source>
        <dbReference type="ARBA" id="ARBA00009904"/>
    </source>
</evidence>
<feature type="transmembrane region" description="Helical" evidence="9">
    <location>
        <begin position="566"/>
        <end position="583"/>
    </location>
</feature>
<dbReference type="GO" id="GO:0051117">
    <property type="term" value="F:ATPase binding"/>
    <property type="evidence" value="ECO:0007669"/>
    <property type="project" value="TreeGrafter"/>
</dbReference>
<comment type="similarity">
    <text evidence="2 9">Belongs to the V-ATPase 116 kDa subunit family.</text>
</comment>
<dbReference type="GO" id="GO:0046961">
    <property type="term" value="F:proton-transporting ATPase activity, rotational mechanism"/>
    <property type="evidence" value="ECO:0007669"/>
    <property type="project" value="InterPro"/>
</dbReference>
<dbReference type="Proteomes" id="UP000788993">
    <property type="component" value="Unassembled WGS sequence"/>
</dbReference>
<evidence type="ECO:0000256" key="4">
    <source>
        <dbReference type="ARBA" id="ARBA00022692"/>
    </source>
</evidence>
<keyword evidence="6 9" id="KW-1133">Transmembrane helix</keyword>
<evidence type="ECO:0000313" key="11">
    <source>
        <dbReference type="EMBL" id="KAH3670025.1"/>
    </source>
</evidence>
<dbReference type="InterPro" id="IPR026028">
    <property type="entry name" value="V-type_ATPase_116kDa_su_euka"/>
</dbReference>
<dbReference type="GO" id="GO:0000329">
    <property type="term" value="C:fungal-type vacuole membrane"/>
    <property type="evidence" value="ECO:0007669"/>
    <property type="project" value="TreeGrafter"/>
</dbReference>
<feature type="coiled-coil region" evidence="10">
    <location>
        <begin position="112"/>
        <end position="139"/>
    </location>
</feature>
<comment type="function">
    <text evidence="9">Essential component of the vacuolar proton pump (V-ATPase), a multimeric enzyme that catalyzes the translocation of protons across the membranes. Required for assembly and activity of the V-ATPase.</text>
</comment>
<proteinExistence type="inferred from homology"/>
<dbReference type="GO" id="GO:0000220">
    <property type="term" value="C:vacuolar proton-transporting V-type ATPase, V0 domain"/>
    <property type="evidence" value="ECO:0007669"/>
    <property type="project" value="InterPro"/>
</dbReference>
<dbReference type="Pfam" id="PF01496">
    <property type="entry name" value="V_ATPase_I"/>
    <property type="match status" value="1"/>
</dbReference>
<evidence type="ECO:0000256" key="9">
    <source>
        <dbReference type="RuleBase" id="RU361189"/>
    </source>
</evidence>
<feature type="transmembrane region" description="Helical" evidence="9">
    <location>
        <begin position="595"/>
        <end position="619"/>
    </location>
</feature>
<feature type="transmembrane region" description="Helical" evidence="9">
    <location>
        <begin position="658"/>
        <end position="677"/>
    </location>
</feature>